<dbReference type="AlphaFoldDB" id="A0A3P7NQ76"/>
<protein>
    <submittedName>
        <fullName evidence="1">Uncharacterized protein</fullName>
    </submittedName>
</protein>
<dbReference type="Proteomes" id="UP000281553">
    <property type="component" value="Unassembled WGS sequence"/>
</dbReference>
<organism evidence="1 2">
    <name type="scientific">Dibothriocephalus latus</name>
    <name type="common">Fish tapeworm</name>
    <name type="synonym">Diphyllobothrium latum</name>
    <dbReference type="NCBI Taxonomy" id="60516"/>
    <lineage>
        <taxon>Eukaryota</taxon>
        <taxon>Metazoa</taxon>
        <taxon>Spiralia</taxon>
        <taxon>Lophotrochozoa</taxon>
        <taxon>Platyhelminthes</taxon>
        <taxon>Cestoda</taxon>
        <taxon>Eucestoda</taxon>
        <taxon>Diphyllobothriidea</taxon>
        <taxon>Diphyllobothriidae</taxon>
        <taxon>Dibothriocephalus</taxon>
    </lineage>
</organism>
<keyword evidence="2" id="KW-1185">Reference proteome</keyword>
<name>A0A3P7NQ76_DIBLA</name>
<reference evidence="1 2" key="1">
    <citation type="submission" date="2018-11" db="EMBL/GenBank/DDBJ databases">
        <authorList>
            <consortium name="Pathogen Informatics"/>
        </authorList>
    </citation>
    <scope>NUCLEOTIDE SEQUENCE [LARGE SCALE GENOMIC DNA]</scope>
</reference>
<proteinExistence type="predicted"/>
<gene>
    <name evidence="1" type="ORF">DILT_LOCUS7170</name>
</gene>
<dbReference type="EMBL" id="UYRU01051231">
    <property type="protein sequence ID" value="VDN11339.1"/>
    <property type="molecule type" value="Genomic_DNA"/>
</dbReference>
<evidence type="ECO:0000313" key="1">
    <source>
        <dbReference type="EMBL" id="VDN11339.1"/>
    </source>
</evidence>
<accession>A0A3P7NQ76</accession>
<sequence>MCMQSEDAVYLVNIYIALDVGGGGDVAYLHVTVGSSSKHTAIRSVLPVSPMLRSFLVLCDLKFARRISVSCPPVYLVHTHIDLLSKSAPPPPLNCPRPQGFAISGISLTLLLHQLSPAPRIWSYHSLVEDKFITPLLLSFGCRFRLSVTPDAMQEATLD</sequence>
<evidence type="ECO:0000313" key="2">
    <source>
        <dbReference type="Proteomes" id="UP000281553"/>
    </source>
</evidence>